<dbReference type="PROSITE" id="PS50271">
    <property type="entry name" value="ZF_UBP"/>
    <property type="match status" value="1"/>
</dbReference>
<evidence type="ECO:0000259" key="7">
    <source>
        <dbReference type="PROSITE" id="PS50271"/>
    </source>
</evidence>
<dbReference type="Pfam" id="PF00443">
    <property type="entry name" value="UCH"/>
    <property type="match status" value="1"/>
</dbReference>
<evidence type="ECO:0000256" key="4">
    <source>
        <dbReference type="PROSITE-ProRule" id="PRU00502"/>
    </source>
</evidence>
<organism evidence="8 9">
    <name type="scientific">Astathelohania contejeani</name>
    <dbReference type="NCBI Taxonomy" id="164912"/>
    <lineage>
        <taxon>Eukaryota</taxon>
        <taxon>Fungi</taxon>
        <taxon>Fungi incertae sedis</taxon>
        <taxon>Microsporidia</taxon>
        <taxon>Astathelohaniidae</taxon>
        <taxon>Astathelohania</taxon>
    </lineage>
</organism>
<protein>
    <recommendedName>
        <fullName evidence="5">Ubiquitin carboxyl-terminal hydrolase</fullName>
        <ecNumber evidence="5">3.4.19.12</ecNumber>
    </recommendedName>
</protein>
<keyword evidence="5 8" id="KW-0378">Hydrolase</keyword>
<evidence type="ECO:0000256" key="1">
    <source>
        <dbReference type="ARBA" id="ARBA00022723"/>
    </source>
</evidence>
<comment type="similarity">
    <text evidence="5">Belongs to the peptidase C19 family.</text>
</comment>
<dbReference type="SUPFAM" id="SSF54001">
    <property type="entry name" value="Cysteine proteinases"/>
    <property type="match status" value="1"/>
</dbReference>
<dbReference type="Proteomes" id="UP001516464">
    <property type="component" value="Unassembled WGS sequence"/>
</dbReference>
<evidence type="ECO:0000256" key="2">
    <source>
        <dbReference type="ARBA" id="ARBA00022771"/>
    </source>
</evidence>
<dbReference type="InterPro" id="IPR028889">
    <property type="entry name" value="USP"/>
</dbReference>
<dbReference type="PANTHER" id="PTHR24006:SF937">
    <property type="entry name" value="UBIQUITIN CARBOXYL-TERMINAL HYDROLASE"/>
    <property type="match status" value="1"/>
</dbReference>
<keyword evidence="9" id="KW-1185">Reference proteome</keyword>
<dbReference type="InterPro" id="IPR001394">
    <property type="entry name" value="Peptidase_C19_UCH"/>
</dbReference>
<feature type="domain" description="UBP-type" evidence="7">
    <location>
        <begin position="2"/>
        <end position="107"/>
    </location>
</feature>
<dbReference type="PROSITE" id="PS50235">
    <property type="entry name" value="USP_3"/>
    <property type="match status" value="1"/>
</dbReference>
<proteinExistence type="inferred from homology"/>
<dbReference type="Gene3D" id="3.90.70.10">
    <property type="entry name" value="Cysteine proteinases"/>
    <property type="match status" value="1"/>
</dbReference>
<dbReference type="SUPFAM" id="SSF57850">
    <property type="entry name" value="RING/U-box"/>
    <property type="match status" value="1"/>
</dbReference>
<dbReference type="EMBL" id="SBIQ01000095">
    <property type="protein sequence ID" value="KAF7683357.1"/>
    <property type="molecule type" value="Genomic_DNA"/>
</dbReference>
<dbReference type="InterPro" id="IPR018200">
    <property type="entry name" value="USP_CS"/>
</dbReference>
<keyword evidence="3" id="KW-0862">Zinc</keyword>
<dbReference type="PROSITE" id="PS00973">
    <property type="entry name" value="USP_2"/>
    <property type="match status" value="1"/>
</dbReference>
<keyword evidence="5" id="KW-0833">Ubl conjugation pathway</keyword>
<gene>
    <name evidence="8" type="primary">ubp8_3</name>
    <name evidence="8" type="ORF">TCON_1433</name>
</gene>
<keyword evidence="5" id="KW-0788">Thiol protease</keyword>
<comment type="caution">
    <text evidence="8">The sequence shown here is derived from an EMBL/GenBank/DDBJ whole genome shotgun (WGS) entry which is preliminary data.</text>
</comment>
<comment type="catalytic activity">
    <reaction evidence="5">
        <text>Thiol-dependent hydrolysis of ester, thioester, amide, peptide and isopeptide bonds formed by the C-terminal Gly of ubiquitin (a 76-residue protein attached to proteins as an intracellular targeting signal).</text>
        <dbReference type="EC" id="3.4.19.12"/>
    </reaction>
</comment>
<keyword evidence="5" id="KW-0645">Protease</keyword>
<evidence type="ECO:0000259" key="6">
    <source>
        <dbReference type="PROSITE" id="PS50235"/>
    </source>
</evidence>
<evidence type="ECO:0000313" key="8">
    <source>
        <dbReference type="EMBL" id="KAF7683357.1"/>
    </source>
</evidence>
<accession>A0ABQ7HYV9</accession>
<feature type="domain" description="USP" evidence="6">
    <location>
        <begin position="106"/>
        <end position="392"/>
    </location>
</feature>
<dbReference type="GO" id="GO:0016787">
    <property type="term" value="F:hydrolase activity"/>
    <property type="evidence" value="ECO:0007669"/>
    <property type="project" value="UniProtKB-KW"/>
</dbReference>
<evidence type="ECO:0000256" key="3">
    <source>
        <dbReference type="ARBA" id="ARBA00022833"/>
    </source>
</evidence>
<dbReference type="PROSITE" id="PS00972">
    <property type="entry name" value="USP_1"/>
    <property type="match status" value="1"/>
</dbReference>
<dbReference type="InterPro" id="IPR001607">
    <property type="entry name" value="Znf_UBP"/>
</dbReference>
<keyword evidence="1" id="KW-0479">Metal-binding</keyword>
<dbReference type="InterPro" id="IPR050164">
    <property type="entry name" value="Peptidase_C19"/>
</dbReference>
<dbReference type="InterPro" id="IPR013083">
    <property type="entry name" value="Znf_RING/FYVE/PHD"/>
</dbReference>
<keyword evidence="2 4" id="KW-0863">Zinc-finger</keyword>
<evidence type="ECO:0000256" key="5">
    <source>
        <dbReference type="RuleBase" id="RU366025"/>
    </source>
</evidence>
<dbReference type="Pfam" id="PF02148">
    <property type="entry name" value="zf-UBP"/>
    <property type="match status" value="1"/>
</dbReference>
<name>A0ABQ7HYV9_9MICR</name>
<dbReference type="Gene3D" id="3.30.40.10">
    <property type="entry name" value="Zinc/RING finger domain, C3HC4 (zinc finger)"/>
    <property type="match status" value="1"/>
</dbReference>
<sequence length="395" mass="46076">MEICQHITQDVLEGARKLKILEDKDNNKCKTCQNNSNVYMCLDCNDLSCYNNLHFKEHLTESQHKLSLNFIKRVIYCSICDKYNFVPNLDIEFERHYKVLPPKKYKGFANLGNTCYLNSILQIFFNSEIIQSQFFSSKHELVICKIKNCFFCSLKSILIEMFSEKSVLVVPKTFLMTHISKYFDIKSQQDAHEFFLQLSQWIHDSHTSMSFNNIECTCIIHNSFFGILKNILICSDCNTKSIIDEGYVCISLHIDDSTESISDSLAKFMMEEVLIEELNCNTCSKKTKFTRKIVFSSYPSLLCFHLKRFELKNKRIKKIDKFIKYPTTLKIENISYELTGVLCHKGNMSSGHYFTYIGQGQKWIKCDDDIIKTVSLDNVLNSEAFMLLYNKINNN</sequence>
<dbReference type="EC" id="3.4.19.12" evidence="5"/>
<dbReference type="PANTHER" id="PTHR24006">
    <property type="entry name" value="UBIQUITIN CARBOXYL-TERMINAL HYDROLASE"/>
    <property type="match status" value="1"/>
</dbReference>
<evidence type="ECO:0000313" key="9">
    <source>
        <dbReference type="Proteomes" id="UP001516464"/>
    </source>
</evidence>
<dbReference type="InterPro" id="IPR038765">
    <property type="entry name" value="Papain-like_cys_pep_sf"/>
</dbReference>
<reference evidence="8 9" key="1">
    <citation type="submission" date="2019-01" db="EMBL/GenBank/DDBJ databases">
        <title>Genomes sequencing and comparative genomics of infectious freshwater microsporidia, Cucumispora dikerogammari and Thelohania contejeani.</title>
        <authorList>
            <person name="Cormier A."/>
            <person name="Giraud I."/>
            <person name="Wattier R."/>
            <person name="Teixeira M."/>
            <person name="Grandjean F."/>
            <person name="Rigaud T."/>
            <person name="Cordaux R."/>
        </authorList>
    </citation>
    <scope>NUCLEOTIDE SEQUENCE [LARGE SCALE GENOMIC DNA]</scope>
    <source>
        <strain evidence="8">T1</strain>
        <tissue evidence="8">Spores</tissue>
    </source>
</reference>